<dbReference type="AlphaFoldDB" id="A0A7J7T644"/>
<keyword evidence="2" id="KW-1185">Reference proteome</keyword>
<dbReference type="EMBL" id="JABWUV010000017">
    <property type="protein sequence ID" value="KAF6296176.1"/>
    <property type="molecule type" value="Genomic_DNA"/>
</dbReference>
<evidence type="ECO:0000313" key="2">
    <source>
        <dbReference type="Proteomes" id="UP000527355"/>
    </source>
</evidence>
<proteinExistence type="predicted"/>
<evidence type="ECO:0000313" key="1">
    <source>
        <dbReference type="EMBL" id="KAF6296176.1"/>
    </source>
</evidence>
<name>A0A7J7T644_MYOMY</name>
<reference evidence="1 2" key="1">
    <citation type="journal article" date="2020" name="Nature">
        <title>Six reference-quality genomes reveal evolution of bat adaptations.</title>
        <authorList>
            <person name="Jebb D."/>
            <person name="Huang Z."/>
            <person name="Pippel M."/>
            <person name="Hughes G.M."/>
            <person name="Lavrichenko K."/>
            <person name="Devanna P."/>
            <person name="Winkler S."/>
            <person name="Jermiin L.S."/>
            <person name="Skirmuntt E.C."/>
            <person name="Katzourakis A."/>
            <person name="Burkitt-Gray L."/>
            <person name="Ray D.A."/>
            <person name="Sullivan K.A.M."/>
            <person name="Roscito J.G."/>
            <person name="Kirilenko B.M."/>
            <person name="Davalos L.M."/>
            <person name="Corthals A.P."/>
            <person name="Power M.L."/>
            <person name="Jones G."/>
            <person name="Ransome R.D."/>
            <person name="Dechmann D.K.N."/>
            <person name="Locatelli A.G."/>
            <person name="Puechmaille S.J."/>
            <person name="Fedrigo O."/>
            <person name="Jarvis E.D."/>
            <person name="Hiller M."/>
            <person name="Vernes S.C."/>
            <person name="Myers E.W."/>
            <person name="Teeling E.C."/>
        </authorList>
    </citation>
    <scope>NUCLEOTIDE SEQUENCE [LARGE SCALE GENOMIC DNA]</scope>
    <source>
        <strain evidence="1">MMyoMyo1</strain>
        <tissue evidence="1">Flight muscle</tissue>
    </source>
</reference>
<accession>A0A7J7T644</accession>
<sequence>MCFTYVPFFLPYKNTSGPMHKNSCTWLGGPSAWPAHSHSLGALRGCPIDGIGPLPAVCPPSTGGDQAHQGKAPPPSPCHCCCLWPPSVGGDRADQGKALPHCCCHCRLATEAAGPPRPSQPLRLVRKTSGLSHLIRILPFY</sequence>
<dbReference type="Proteomes" id="UP000527355">
    <property type="component" value="Unassembled WGS sequence"/>
</dbReference>
<gene>
    <name evidence="1" type="ORF">mMyoMyo1_009242</name>
</gene>
<organism evidence="1 2">
    <name type="scientific">Myotis myotis</name>
    <name type="common">Greater mouse-eared bat</name>
    <name type="synonym">Vespertilio myotis</name>
    <dbReference type="NCBI Taxonomy" id="51298"/>
    <lineage>
        <taxon>Eukaryota</taxon>
        <taxon>Metazoa</taxon>
        <taxon>Chordata</taxon>
        <taxon>Craniata</taxon>
        <taxon>Vertebrata</taxon>
        <taxon>Euteleostomi</taxon>
        <taxon>Mammalia</taxon>
        <taxon>Eutheria</taxon>
        <taxon>Laurasiatheria</taxon>
        <taxon>Chiroptera</taxon>
        <taxon>Yangochiroptera</taxon>
        <taxon>Vespertilionidae</taxon>
        <taxon>Myotis</taxon>
    </lineage>
</organism>
<protein>
    <submittedName>
        <fullName evidence="1">Uncharacterized protein</fullName>
    </submittedName>
</protein>
<comment type="caution">
    <text evidence="1">The sequence shown here is derived from an EMBL/GenBank/DDBJ whole genome shotgun (WGS) entry which is preliminary data.</text>
</comment>